<reference evidence="4 5" key="3">
    <citation type="submission" date="2019-03" db="EMBL/GenBank/DDBJ databases">
        <title>Genomic Encyclopedia of Type Strains, Phase IV (KMG-IV): sequencing the most valuable type-strain genomes for metagenomic binning, comparative biology and taxonomic classification.</title>
        <authorList>
            <person name="Goeker M."/>
        </authorList>
    </citation>
    <scope>NUCLEOTIDE SEQUENCE [LARGE SCALE GENOMIC DNA]</scope>
    <source>
        <strain evidence="4 5">DSM 103236</strain>
    </source>
</reference>
<reference evidence="3" key="1">
    <citation type="journal article" date="2014" name="Int. J. Syst. Evol. Microbiol.">
        <title>Complete genome of a new Firmicutes species belonging to the dominant human colonic microbiota ('Ruminococcus bicirculans') reveals two chromosomes and a selective capacity to utilize plant glucans.</title>
        <authorList>
            <consortium name="NISC Comparative Sequencing Program"/>
            <person name="Wegmann U."/>
            <person name="Louis P."/>
            <person name="Goesmann A."/>
            <person name="Henrissat B."/>
            <person name="Duncan S.H."/>
            <person name="Flint H.J."/>
        </authorList>
    </citation>
    <scope>NUCLEOTIDE SEQUENCE</scope>
    <source>
        <strain evidence="3">CGMCC 1.15644</strain>
    </source>
</reference>
<keyword evidence="6" id="KW-1185">Reference proteome</keyword>
<dbReference type="EMBL" id="BMJO01000010">
    <property type="protein sequence ID" value="GGE70185.1"/>
    <property type="molecule type" value="Genomic_DNA"/>
</dbReference>
<dbReference type="Gene3D" id="1.20.1260.10">
    <property type="match status" value="1"/>
</dbReference>
<evidence type="ECO:0000313" key="5">
    <source>
        <dbReference type="Proteomes" id="UP000295684"/>
    </source>
</evidence>
<evidence type="ECO:0000256" key="1">
    <source>
        <dbReference type="SAM" id="SignalP"/>
    </source>
</evidence>
<dbReference type="InterPro" id="IPR012347">
    <property type="entry name" value="Ferritin-like"/>
</dbReference>
<dbReference type="RefSeq" id="WP_132536224.1">
    <property type="nucleotide sequence ID" value="NZ_BMJO01000010.1"/>
</dbReference>
<dbReference type="PANTHER" id="PTHR38593:SF1">
    <property type="entry name" value="BLR2558 PROTEIN"/>
    <property type="match status" value="1"/>
</dbReference>
<gene>
    <name evidence="4" type="ORF">EV200_11147</name>
    <name evidence="3" type="ORF">GCM10011413_41060</name>
</gene>
<dbReference type="AlphaFoldDB" id="A0A4R2H1Y2"/>
<feature type="domain" description="DUF4142" evidence="2">
    <location>
        <begin position="45"/>
        <end position="112"/>
    </location>
</feature>
<evidence type="ECO:0000259" key="2">
    <source>
        <dbReference type="Pfam" id="PF13628"/>
    </source>
</evidence>
<evidence type="ECO:0000313" key="6">
    <source>
        <dbReference type="Proteomes" id="UP000622648"/>
    </source>
</evidence>
<reference evidence="3" key="4">
    <citation type="submission" date="2024-05" db="EMBL/GenBank/DDBJ databases">
        <authorList>
            <person name="Sun Q."/>
            <person name="Zhou Y."/>
        </authorList>
    </citation>
    <scope>NUCLEOTIDE SEQUENCE</scope>
    <source>
        <strain evidence="3">CGMCC 1.15644</strain>
    </source>
</reference>
<dbReference type="Proteomes" id="UP000622648">
    <property type="component" value="Unassembled WGS sequence"/>
</dbReference>
<keyword evidence="1" id="KW-0732">Signal</keyword>
<feature type="chain" id="PRO_5020343715" evidence="1">
    <location>
        <begin position="26"/>
        <end position="226"/>
    </location>
</feature>
<accession>A0A4R2H1Y2</accession>
<comment type="caution">
    <text evidence="4">The sequence shown here is derived from an EMBL/GenBank/DDBJ whole genome shotgun (WGS) entry which is preliminary data.</text>
</comment>
<feature type="domain" description="DUF4142" evidence="2">
    <location>
        <begin position="130"/>
        <end position="223"/>
    </location>
</feature>
<dbReference type="InterPro" id="IPR025419">
    <property type="entry name" value="DUF4142"/>
</dbReference>
<protein>
    <submittedName>
        <fullName evidence="4">Putative outer membrane protein</fullName>
    </submittedName>
</protein>
<dbReference type="Proteomes" id="UP000295684">
    <property type="component" value="Unassembled WGS sequence"/>
</dbReference>
<dbReference type="EMBL" id="SLWO01000011">
    <property type="protein sequence ID" value="TCO18709.1"/>
    <property type="molecule type" value="Genomic_DNA"/>
</dbReference>
<dbReference type="Pfam" id="PF13628">
    <property type="entry name" value="DUF4142"/>
    <property type="match status" value="2"/>
</dbReference>
<name>A0A4R2H1Y2_9SPHI</name>
<proteinExistence type="predicted"/>
<feature type="signal peptide" evidence="1">
    <location>
        <begin position="1"/>
        <end position="25"/>
    </location>
</feature>
<dbReference type="PANTHER" id="PTHR38593">
    <property type="entry name" value="BLR2558 PROTEIN"/>
    <property type="match status" value="1"/>
</dbReference>
<sequence>MKNIFSALAKTAVVLLSLSSFNQLASAHNHQPLVVYSELIDMPVEAFVRQAMLSGMKEVQLSGVAIEQSSDPKIKAFARMMINDHSKVNEELKLLAKAKGVSLPMSKLPGGMRPDGRIDSELENLKDTTRNQNVAEAAGNMKSSVTPYRDGDTEADILKSVEDLKKMKGVSLDQAYVDVMISDHQKAIALFEEGAKSKDSAIRKFASKHLPHLKAHLKQVSALNKS</sequence>
<organism evidence="4 5">
    <name type="scientific">Pedobacter psychrotolerans</name>
    <dbReference type="NCBI Taxonomy" id="1843235"/>
    <lineage>
        <taxon>Bacteria</taxon>
        <taxon>Pseudomonadati</taxon>
        <taxon>Bacteroidota</taxon>
        <taxon>Sphingobacteriia</taxon>
        <taxon>Sphingobacteriales</taxon>
        <taxon>Sphingobacteriaceae</taxon>
        <taxon>Pedobacter</taxon>
    </lineage>
</organism>
<reference evidence="6" key="2">
    <citation type="journal article" date="2019" name="Int. J. Syst. Evol. Microbiol.">
        <title>The Global Catalogue of Microorganisms (GCM) 10K type strain sequencing project: providing services to taxonomists for standard genome sequencing and annotation.</title>
        <authorList>
            <consortium name="The Broad Institute Genomics Platform"/>
            <consortium name="The Broad Institute Genome Sequencing Center for Infectious Disease"/>
            <person name="Wu L."/>
            <person name="Ma J."/>
        </authorList>
    </citation>
    <scope>NUCLEOTIDE SEQUENCE [LARGE SCALE GENOMIC DNA]</scope>
    <source>
        <strain evidence="6">CGMCC 1.15644</strain>
    </source>
</reference>
<evidence type="ECO:0000313" key="4">
    <source>
        <dbReference type="EMBL" id="TCO18709.1"/>
    </source>
</evidence>
<dbReference type="OrthoDB" id="753572at2"/>
<evidence type="ECO:0000313" key="3">
    <source>
        <dbReference type="EMBL" id="GGE70185.1"/>
    </source>
</evidence>